<gene>
    <name evidence="1" type="ORF">SEA_DRGREY_2</name>
</gene>
<evidence type="ECO:0000313" key="2">
    <source>
        <dbReference type="Proteomes" id="UP000226383"/>
    </source>
</evidence>
<dbReference type="OrthoDB" id="12209at10239"/>
<organism evidence="1 2">
    <name type="scientific">Streptomyces phage DrGrey</name>
    <dbReference type="NCBI Taxonomy" id="2024284"/>
    <lineage>
        <taxon>Viruses</taxon>
        <taxon>Duplodnaviria</taxon>
        <taxon>Heunggongvirae</taxon>
        <taxon>Uroviricota</taxon>
        <taxon>Caudoviricetes</taxon>
        <taxon>Rimavirus</taxon>
        <taxon>Rimavirus drgrey</taxon>
    </lineage>
</organism>
<reference evidence="1 2" key="1">
    <citation type="submission" date="2017-07" db="EMBL/GenBank/DDBJ databases">
        <authorList>
            <person name="Shaffer M.A."/>
            <person name="Abrahamson P.A."/>
            <person name="Bills J.L."/>
            <person name="Cantu C."/>
            <person name="Miller S.E."/>
            <person name="Nayek S."/>
            <person name="Suri N."/>
            <person name="Layton S.R."/>
            <person name="Hughes L.E."/>
            <person name="Garlena R.A."/>
            <person name="Russell D.A."/>
            <person name="Pope W.H."/>
            <person name="Jacobs-Sera D."/>
            <person name="Hendrix R.W."/>
            <person name="Hatfull G.F."/>
        </authorList>
    </citation>
    <scope>NUCLEOTIDE SEQUENCE [LARGE SCALE GENOMIC DNA]</scope>
</reference>
<keyword evidence="1" id="KW-0255">Endonuclease</keyword>
<dbReference type="Proteomes" id="UP000226383">
    <property type="component" value="Segment"/>
</dbReference>
<dbReference type="GO" id="GO:0004519">
    <property type="term" value="F:endonuclease activity"/>
    <property type="evidence" value="ECO:0007669"/>
    <property type="project" value="UniProtKB-KW"/>
</dbReference>
<keyword evidence="1" id="KW-0540">Nuclease</keyword>
<evidence type="ECO:0000313" key="1">
    <source>
        <dbReference type="EMBL" id="ASU03916.1"/>
    </source>
</evidence>
<protein>
    <submittedName>
        <fullName evidence="1">HNH endonuclease</fullName>
    </submittedName>
</protein>
<keyword evidence="2" id="KW-1185">Reference proteome</keyword>
<sequence>MNRSYRELRKLTTFVERFRYLALRGNVGQATFGFDRWVNQGFYTSREWRQARDRIIVRDEGCDLGIEGYEIHDRVYIHHINPITLQQLESGDPCLVDPDNLITVTHRTHNAIHYGDERLLPRPLVARQPGDTKLW</sequence>
<dbReference type="EMBL" id="MF467948">
    <property type="protein sequence ID" value="ASU03916.1"/>
    <property type="molecule type" value="Genomic_DNA"/>
</dbReference>
<accession>A0A223LJZ6</accession>
<keyword evidence="1" id="KW-0378">Hydrolase</keyword>
<proteinExistence type="predicted"/>
<name>A0A223LJZ6_9CAUD</name>